<accession>H0QZ86</accession>
<reference evidence="1 2" key="1">
    <citation type="submission" date="2011-12" db="EMBL/GenBank/DDBJ databases">
        <title>Whole genome shotgun sequence of Gordonia effusa NBRC 100432.</title>
        <authorList>
            <person name="Yoshida I."/>
            <person name="Takarada H."/>
            <person name="Hosoyama A."/>
            <person name="Tsuchikane K."/>
            <person name="Katsumata H."/>
            <person name="Yamazaki S."/>
            <person name="Fujita N."/>
        </authorList>
    </citation>
    <scope>NUCLEOTIDE SEQUENCE [LARGE SCALE GENOMIC DNA]</scope>
    <source>
        <strain evidence="1 2">NBRC 100432</strain>
    </source>
</reference>
<evidence type="ECO:0008006" key="3">
    <source>
        <dbReference type="Google" id="ProtNLM"/>
    </source>
</evidence>
<gene>
    <name evidence="1" type="ORF">GOEFS_046_00930</name>
</gene>
<evidence type="ECO:0000313" key="2">
    <source>
        <dbReference type="Proteomes" id="UP000035034"/>
    </source>
</evidence>
<evidence type="ECO:0000313" key="1">
    <source>
        <dbReference type="EMBL" id="GAB18137.1"/>
    </source>
</evidence>
<comment type="caution">
    <text evidence="1">The sequence shown here is derived from an EMBL/GenBank/DDBJ whole genome shotgun (WGS) entry which is preliminary data.</text>
</comment>
<dbReference type="Proteomes" id="UP000035034">
    <property type="component" value="Unassembled WGS sequence"/>
</dbReference>
<dbReference type="STRING" id="1077974.GOEFS_046_00930"/>
<proteinExistence type="predicted"/>
<keyword evidence="2" id="KW-1185">Reference proteome</keyword>
<name>H0QZ86_9ACTN</name>
<protein>
    <recommendedName>
        <fullName evidence="3">DUF559 domain-containing protein</fullName>
    </recommendedName>
</protein>
<sequence>MTTKERTAVDVACQGNFEAALTVFDSALRLGADREMMSDILQRRRRRGIAVARRALPLASGLSASVGESWSRAQMILAHLPPPILQQKFLIDGRTFFTDFLLPDNTIGEFDGIKKYTKLVREDQESSDVIVEEKIREDLLRSRGFDVVRWIWRDLERGYVVPRLRQSLARQ</sequence>
<organism evidence="1 2">
    <name type="scientific">Gordonia effusa NBRC 100432</name>
    <dbReference type="NCBI Taxonomy" id="1077974"/>
    <lineage>
        <taxon>Bacteria</taxon>
        <taxon>Bacillati</taxon>
        <taxon>Actinomycetota</taxon>
        <taxon>Actinomycetes</taxon>
        <taxon>Mycobacteriales</taxon>
        <taxon>Gordoniaceae</taxon>
        <taxon>Gordonia</taxon>
    </lineage>
</organism>
<dbReference type="EMBL" id="BAEH01000046">
    <property type="protein sequence ID" value="GAB18137.1"/>
    <property type="molecule type" value="Genomic_DNA"/>
</dbReference>
<dbReference type="eggNOG" id="COG5340">
    <property type="taxonomic scope" value="Bacteria"/>
</dbReference>
<dbReference type="AlphaFoldDB" id="H0QZ86"/>